<feature type="transmembrane region" description="Helical" evidence="6">
    <location>
        <begin position="36"/>
        <end position="53"/>
    </location>
</feature>
<evidence type="ECO:0000256" key="1">
    <source>
        <dbReference type="ARBA" id="ARBA00004141"/>
    </source>
</evidence>
<evidence type="ECO:0000259" key="7">
    <source>
        <dbReference type="Pfam" id="PF00892"/>
    </source>
</evidence>
<feature type="transmembrane region" description="Helical" evidence="6">
    <location>
        <begin position="267"/>
        <end position="285"/>
    </location>
</feature>
<dbReference type="EMBL" id="FO203512">
    <property type="protein sequence ID" value="CCK77947.1"/>
    <property type="molecule type" value="Genomic_DNA"/>
</dbReference>
<evidence type="ECO:0000256" key="3">
    <source>
        <dbReference type="ARBA" id="ARBA00022692"/>
    </source>
</evidence>
<evidence type="ECO:0000256" key="6">
    <source>
        <dbReference type="SAM" id="Phobius"/>
    </source>
</evidence>
<evidence type="ECO:0000256" key="4">
    <source>
        <dbReference type="ARBA" id="ARBA00022989"/>
    </source>
</evidence>
<dbReference type="GO" id="GO:0016020">
    <property type="term" value="C:membrane"/>
    <property type="evidence" value="ECO:0007669"/>
    <property type="project" value="UniProtKB-SubCell"/>
</dbReference>
<keyword evidence="3 6" id="KW-0812">Transmembrane</keyword>
<dbReference type="STRING" id="698738.OLEAN_C37710"/>
<dbReference type="KEGG" id="oai:OLEAN_C37710"/>
<feature type="transmembrane region" description="Helical" evidence="6">
    <location>
        <begin position="211"/>
        <end position="233"/>
    </location>
</feature>
<dbReference type="SUPFAM" id="SSF103481">
    <property type="entry name" value="Multidrug resistance efflux transporter EmrE"/>
    <property type="match status" value="2"/>
</dbReference>
<dbReference type="PANTHER" id="PTHR32322">
    <property type="entry name" value="INNER MEMBRANE TRANSPORTER"/>
    <property type="match status" value="1"/>
</dbReference>
<keyword evidence="9" id="KW-1185">Reference proteome</keyword>
<keyword evidence="5 6" id="KW-0472">Membrane</keyword>
<feature type="transmembrane region" description="Helical" evidence="6">
    <location>
        <begin position="147"/>
        <end position="168"/>
    </location>
</feature>
<organism evidence="8 9">
    <name type="scientific">Oleispira antarctica RB-8</name>
    <dbReference type="NCBI Taxonomy" id="698738"/>
    <lineage>
        <taxon>Bacteria</taxon>
        <taxon>Pseudomonadati</taxon>
        <taxon>Pseudomonadota</taxon>
        <taxon>Gammaproteobacteria</taxon>
        <taxon>Oceanospirillales</taxon>
        <taxon>Oceanospirillaceae</taxon>
        <taxon>Oleispira</taxon>
    </lineage>
</organism>
<dbReference type="Proteomes" id="UP000032749">
    <property type="component" value="Chromosome"/>
</dbReference>
<feature type="transmembrane region" description="Helical" evidence="6">
    <location>
        <begin position="177"/>
        <end position="199"/>
    </location>
</feature>
<proteinExistence type="inferred from homology"/>
<comment type="similarity">
    <text evidence="2">Belongs to the EamA transporter family.</text>
</comment>
<dbReference type="PATRIC" id="fig|698738.3.peg.3925"/>
<dbReference type="PANTHER" id="PTHR32322:SF2">
    <property type="entry name" value="EAMA DOMAIN-CONTAINING PROTEIN"/>
    <property type="match status" value="1"/>
</dbReference>
<dbReference type="InterPro" id="IPR037185">
    <property type="entry name" value="EmrE-like"/>
</dbReference>
<feature type="transmembrane region" description="Helical" evidence="6">
    <location>
        <begin position="92"/>
        <end position="113"/>
    </location>
</feature>
<reference evidence="8 9" key="1">
    <citation type="journal article" date="2013" name="Nat. Commun.">
        <title>Genome sequence and functional genomic analysis of the oil-degrading bacterium Oleispira antarctica.</title>
        <authorList>
            <person name="Kube M."/>
            <person name="Chernikova T.N."/>
            <person name="Al-Ramahi Y."/>
            <person name="Beloqui A."/>
            <person name="Lopez-Cortez N."/>
            <person name="Guazzaroni M.E."/>
            <person name="Heipieper H.J."/>
            <person name="Klages S."/>
            <person name="Kotsyurbenko O.R."/>
            <person name="Langer I."/>
            <person name="Nechitaylo T.Y."/>
            <person name="Lunsdorf H."/>
            <person name="Fernandez M."/>
            <person name="Juarez S."/>
            <person name="Ciordia S."/>
            <person name="Singer A."/>
            <person name="Kagan O."/>
            <person name="Egorova O."/>
            <person name="Petit P.A."/>
            <person name="Stogios P."/>
            <person name="Kim Y."/>
            <person name="Tchigvintsev A."/>
            <person name="Flick R."/>
            <person name="Denaro R."/>
            <person name="Genovese M."/>
            <person name="Albar J.P."/>
            <person name="Reva O.N."/>
            <person name="Martinez-Gomariz M."/>
            <person name="Tran H."/>
            <person name="Ferrer M."/>
            <person name="Savchenko A."/>
            <person name="Yakunin A.F."/>
            <person name="Yakimov M.M."/>
            <person name="Golyshina O.V."/>
            <person name="Reinhardt R."/>
            <person name="Golyshin P.N."/>
        </authorList>
    </citation>
    <scope>NUCLEOTIDE SEQUENCE [LARGE SCALE GENOMIC DNA]</scope>
</reference>
<dbReference type="OrthoDB" id="7158585at2"/>
<feature type="domain" description="EamA" evidence="7">
    <location>
        <begin position="4"/>
        <end position="135"/>
    </location>
</feature>
<feature type="domain" description="EamA" evidence="7">
    <location>
        <begin position="149"/>
        <end position="284"/>
    </location>
</feature>
<evidence type="ECO:0000256" key="5">
    <source>
        <dbReference type="ARBA" id="ARBA00023136"/>
    </source>
</evidence>
<sequence>MVRIIFLTSLVMLLWSICYPLIVLTIPYAPLMQTAFLRALLGGLFLLLCALVLRRPFPKSFHTWMVISVIGFTATTIGFWGMFYAGSLISPGLATVLTNTQPLIASLLAVVILKEVIHRFVLIGILLGFAGIAIVGLNGALDNNADTVYGVIYIVCAALGIAISNVLLKKNSNQIDIFYAMSGQLIIGSLPLMILVPTIKIVPALSWDLTYFAILMMLAIPGTALPFLIWFWLMDKAPLNQLNIFSFLTPIFGLVIGGVYFEESLSPWQWMGVVTVIVGVVISVLPKPSAPKK</sequence>
<accession>R4YS98</accession>
<feature type="transmembrane region" description="Helical" evidence="6">
    <location>
        <begin position="120"/>
        <end position="141"/>
    </location>
</feature>
<evidence type="ECO:0000256" key="2">
    <source>
        <dbReference type="ARBA" id="ARBA00007362"/>
    </source>
</evidence>
<dbReference type="AlphaFoldDB" id="R4YS98"/>
<comment type="subcellular location">
    <subcellularLocation>
        <location evidence="1">Membrane</location>
        <topology evidence="1">Multi-pass membrane protein</topology>
    </subcellularLocation>
</comment>
<dbReference type="InterPro" id="IPR050638">
    <property type="entry name" value="AA-Vitamin_Transporters"/>
</dbReference>
<gene>
    <name evidence="8" type="ORF">OLEAN_C37710</name>
</gene>
<dbReference type="Gene3D" id="1.10.3730.20">
    <property type="match status" value="1"/>
</dbReference>
<dbReference type="HOGENOM" id="CLU_033863_5_0_6"/>
<keyword evidence="4 6" id="KW-1133">Transmembrane helix</keyword>
<dbReference type="InterPro" id="IPR000620">
    <property type="entry name" value="EamA_dom"/>
</dbReference>
<evidence type="ECO:0000313" key="9">
    <source>
        <dbReference type="Proteomes" id="UP000032749"/>
    </source>
</evidence>
<evidence type="ECO:0000313" key="8">
    <source>
        <dbReference type="EMBL" id="CCK77947.1"/>
    </source>
</evidence>
<feature type="transmembrane region" description="Helical" evidence="6">
    <location>
        <begin position="65"/>
        <end position="86"/>
    </location>
</feature>
<dbReference type="Pfam" id="PF00892">
    <property type="entry name" value="EamA"/>
    <property type="match status" value="2"/>
</dbReference>
<feature type="transmembrane region" description="Helical" evidence="6">
    <location>
        <begin position="242"/>
        <end position="261"/>
    </location>
</feature>
<protein>
    <submittedName>
        <fullName evidence="8">Putative transporter (DMT superfamily protein)</fullName>
    </submittedName>
</protein>
<name>R4YS98_OLEAN</name>